<evidence type="ECO:0000313" key="5">
    <source>
        <dbReference type="Proteomes" id="UP000219042"/>
    </source>
</evidence>
<proteinExistence type="predicted"/>
<dbReference type="Pfam" id="PF16344">
    <property type="entry name" value="FecR_C"/>
    <property type="match status" value="1"/>
</dbReference>
<feature type="transmembrane region" description="Helical" evidence="1">
    <location>
        <begin position="59"/>
        <end position="76"/>
    </location>
</feature>
<evidence type="ECO:0000259" key="2">
    <source>
        <dbReference type="Pfam" id="PF04773"/>
    </source>
</evidence>
<evidence type="ECO:0000259" key="3">
    <source>
        <dbReference type="Pfam" id="PF16344"/>
    </source>
</evidence>
<evidence type="ECO:0000256" key="1">
    <source>
        <dbReference type="SAM" id="Phobius"/>
    </source>
</evidence>
<dbReference type="AlphaFoldDB" id="A0A240E9U7"/>
<dbReference type="Gene3D" id="3.55.50.30">
    <property type="match status" value="1"/>
</dbReference>
<dbReference type="Gene3D" id="2.60.120.1440">
    <property type="match status" value="1"/>
</dbReference>
<reference evidence="5" key="1">
    <citation type="submission" date="2016-09" db="EMBL/GenBank/DDBJ databases">
        <authorList>
            <person name="Varghese N."/>
            <person name="Submissions S."/>
        </authorList>
    </citation>
    <scope>NUCLEOTIDE SEQUENCE [LARGE SCALE GENOMIC DNA]</scope>
    <source>
        <strain evidence="5">ANC 4466</strain>
    </source>
</reference>
<keyword evidence="1" id="KW-0812">Transmembrane</keyword>
<evidence type="ECO:0000313" key="4">
    <source>
        <dbReference type="EMBL" id="SNX44979.1"/>
    </source>
</evidence>
<dbReference type="EMBL" id="OANT01000004">
    <property type="protein sequence ID" value="SNX44979.1"/>
    <property type="molecule type" value="Genomic_DNA"/>
</dbReference>
<dbReference type="PANTHER" id="PTHR30273">
    <property type="entry name" value="PERIPLASMIC SIGNAL SENSOR AND SIGMA FACTOR ACTIVATOR FECR-RELATED"/>
    <property type="match status" value="1"/>
</dbReference>
<dbReference type="InterPro" id="IPR006860">
    <property type="entry name" value="FecR"/>
</dbReference>
<dbReference type="Pfam" id="PF04773">
    <property type="entry name" value="FecR"/>
    <property type="match status" value="1"/>
</dbReference>
<dbReference type="GO" id="GO:0016989">
    <property type="term" value="F:sigma factor antagonist activity"/>
    <property type="evidence" value="ECO:0007669"/>
    <property type="project" value="TreeGrafter"/>
</dbReference>
<dbReference type="PANTHER" id="PTHR30273:SF2">
    <property type="entry name" value="PROTEIN FECR"/>
    <property type="match status" value="1"/>
</dbReference>
<gene>
    <name evidence="4" type="ORF">SAMN05421731_104345</name>
</gene>
<dbReference type="Proteomes" id="UP000219042">
    <property type="component" value="Unassembled WGS sequence"/>
</dbReference>
<keyword evidence="5" id="KW-1185">Reference proteome</keyword>
<feature type="domain" description="Protein FecR C-terminal" evidence="3">
    <location>
        <begin position="228"/>
        <end position="292"/>
    </location>
</feature>
<name>A0A240E9U7_9GAMM</name>
<keyword evidence="1" id="KW-0472">Membrane</keyword>
<dbReference type="InterPro" id="IPR012373">
    <property type="entry name" value="Ferrdict_sens_TM"/>
</dbReference>
<feature type="domain" description="FecR protein" evidence="2">
    <location>
        <begin position="85"/>
        <end position="184"/>
    </location>
</feature>
<keyword evidence="1" id="KW-1133">Transmembrane helix</keyword>
<sequence length="300" mass="34837">MNNPMDHKHSKKNTVPSQHSLQDIQRMISCFEDEILPNIPSKEEILQRAKQRRLQRQKVGSSLLSLVGVAIGLYWYNPSYQQQSYVSQLGEQKQVMLSDGSQIELNTNTKITVQQHLRSREIVLLQGEAMFTVAHGQNPVSRLFERDFTVTAGDVWIRDIGTIFNVDKHRDDEVMVTVLEGEVEVRRLNGKSLSMHLTEQQSIHYQNEQFGPVKTIDGYAITAWQTGKIVFEQKPLQEAIHNFQRYSDFTVEIEYDQLKQIPINGQFQAKNYQQFMQALPHVAPVKIQKINEHHWKVERK</sequence>
<protein>
    <submittedName>
        <fullName evidence="4">FecR family protein</fullName>
    </submittedName>
</protein>
<organism evidence="4 5">
    <name type="scientific">Acinetobacter puyangensis</name>
    <dbReference type="NCBI Taxonomy" id="1096779"/>
    <lineage>
        <taxon>Bacteria</taxon>
        <taxon>Pseudomonadati</taxon>
        <taxon>Pseudomonadota</taxon>
        <taxon>Gammaproteobacteria</taxon>
        <taxon>Moraxellales</taxon>
        <taxon>Moraxellaceae</taxon>
        <taxon>Acinetobacter</taxon>
    </lineage>
</organism>
<accession>A0A240E9U7</accession>
<dbReference type="InterPro" id="IPR032508">
    <property type="entry name" value="FecR_C"/>
</dbReference>
<dbReference type="PIRSF" id="PIRSF018266">
    <property type="entry name" value="FecR"/>
    <property type="match status" value="1"/>
</dbReference>